<dbReference type="OMA" id="CKSDMWA"/>
<proteinExistence type="predicted"/>
<feature type="compositionally biased region" description="Polar residues" evidence="8">
    <location>
        <begin position="40"/>
        <end position="49"/>
    </location>
</feature>
<feature type="region of interest" description="Disordered" evidence="8">
    <location>
        <begin position="829"/>
        <end position="849"/>
    </location>
</feature>
<name>A0A0N0DRF8_LEPPY</name>
<feature type="region of interest" description="Disordered" evidence="8">
    <location>
        <begin position="1010"/>
        <end position="1037"/>
    </location>
</feature>
<evidence type="ECO:0000256" key="3">
    <source>
        <dbReference type="ARBA" id="ARBA00022741"/>
    </source>
</evidence>
<feature type="compositionally biased region" description="Basic and acidic residues" evidence="8">
    <location>
        <begin position="128"/>
        <end position="138"/>
    </location>
</feature>
<dbReference type="InterPro" id="IPR011009">
    <property type="entry name" value="Kinase-like_dom_sf"/>
</dbReference>
<feature type="region of interest" description="Disordered" evidence="8">
    <location>
        <begin position="316"/>
        <end position="398"/>
    </location>
</feature>
<feature type="compositionally biased region" description="Polar residues" evidence="8">
    <location>
        <begin position="1064"/>
        <end position="1076"/>
    </location>
</feature>
<evidence type="ECO:0000256" key="8">
    <source>
        <dbReference type="SAM" id="MobiDB-lite"/>
    </source>
</evidence>
<dbReference type="PANTHER" id="PTHR24350">
    <property type="entry name" value="SERINE/THREONINE-PROTEIN KINASE IAL-RELATED"/>
    <property type="match status" value="1"/>
</dbReference>
<protein>
    <recommendedName>
        <fullName evidence="9">Protein kinase domain-containing protein</fullName>
    </recommendedName>
</protein>
<accession>A0A0N0DRF8</accession>
<feature type="compositionally biased region" description="Polar residues" evidence="8">
    <location>
        <begin position="867"/>
        <end position="880"/>
    </location>
</feature>
<evidence type="ECO:0000256" key="6">
    <source>
        <dbReference type="PIRSR" id="PIRSR630616-2"/>
    </source>
</evidence>
<keyword evidence="11" id="KW-1185">Reference proteome</keyword>
<feature type="compositionally biased region" description="Polar residues" evidence="8">
    <location>
        <begin position="82"/>
        <end position="109"/>
    </location>
</feature>
<dbReference type="RefSeq" id="XP_015652520.1">
    <property type="nucleotide sequence ID" value="XM_015808807.1"/>
</dbReference>
<evidence type="ECO:0000256" key="5">
    <source>
        <dbReference type="ARBA" id="ARBA00022840"/>
    </source>
</evidence>
<feature type="compositionally biased region" description="Polar residues" evidence="8">
    <location>
        <begin position="949"/>
        <end position="960"/>
    </location>
</feature>
<feature type="compositionally biased region" description="Pro residues" evidence="8">
    <location>
        <begin position="198"/>
        <end position="208"/>
    </location>
</feature>
<dbReference type="InterPro" id="IPR030616">
    <property type="entry name" value="Aur-like"/>
</dbReference>
<feature type="compositionally biased region" description="Basic and acidic residues" evidence="8">
    <location>
        <begin position="156"/>
        <end position="170"/>
    </location>
</feature>
<organism evidence="10 11">
    <name type="scientific">Leptomonas pyrrhocoris</name>
    <name type="common">Firebug parasite</name>
    <dbReference type="NCBI Taxonomy" id="157538"/>
    <lineage>
        <taxon>Eukaryota</taxon>
        <taxon>Discoba</taxon>
        <taxon>Euglenozoa</taxon>
        <taxon>Kinetoplastea</taxon>
        <taxon>Metakinetoplastina</taxon>
        <taxon>Trypanosomatida</taxon>
        <taxon>Trypanosomatidae</taxon>
        <taxon>Leishmaniinae</taxon>
        <taxon>Leptomonas</taxon>
    </lineage>
</organism>
<feature type="compositionally biased region" description="Low complexity" evidence="8">
    <location>
        <begin position="186"/>
        <end position="197"/>
    </location>
</feature>
<feature type="region of interest" description="Disordered" evidence="8">
    <location>
        <begin position="757"/>
        <end position="813"/>
    </location>
</feature>
<keyword evidence="5 6" id="KW-0067">ATP-binding</keyword>
<dbReference type="GeneID" id="26909663"/>
<evidence type="ECO:0000259" key="9">
    <source>
        <dbReference type="PROSITE" id="PS50011"/>
    </source>
</evidence>
<dbReference type="Proteomes" id="UP000037923">
    <property type="component" value="Unassembled WGS sequence"/>
</dbReference>
<keyword evidence="4" id="KW-0418">Kinase</keyword>
<feature type="compositionally biased region" description="Polar residues" evidence="8">
    <location>
        <begin position="779"/>
        <end position="788"/>
    </location>
</feature>
<reference evidence="10 11" key="1">
    <citation type="submission" date="2015-07" db="EMBL/GenBank/DDBJ databases">
        <title>High-quality genome of monoxenous trypanosomatid Leptomonas pyrrhocoris.</title>
        <authorList>
            <person name="Flegontov P."/>
            <person name="Butenko A."/>
            <person name="Firsov S."/>
            <person name="Vlcek C."/>
            <person name="Logacheva M.D."/>
            <person name="Field M."/>
            <person name="Filatov D."/>
            <person name="Flegontova O."/>
            <person name="Gerasimov E."/>
            <person name="Jackson A.P."/>
            <person name="Kelly S."/>
            <person name="Opperdoes F."/>
            <person name="O'Reilly A."/>
            <person name="Votypka J."/>
            <person name="Yurchenko V."/>
            <person name="Lukes J."/>
        </authorList>
    </citation>
    <scope>NUCLEOTIDE SEQUENCE [LARGE SCALE GENOMIC DNA]</scope>
    <source>
        <strain evidence="10">H10</strain>
    </source>
</reference>
<keyword evidence="2" id="KW-0808">Transferase</keyword>
<dbReference type="GO" id="GO:0005524">
    <property type="term" value="F:ATP binding"/>
    <property type="evidence" value="ECO:0007669"/>
    <property type="project" value="UniProtKB-UniRule"/>
</dbReference>
<feature type="region of interest" description="Disordered" evidence="8">
    <location>
        <begin position="1064"/>
        <end position="1102"/>
    </location>
</feature>
<dbReference type="InterPro" id="IPR000719">
    <property type="entry name" value="Prot_kinase_dom"/>
</dbReference>
<dbReference type="GO" id="GO:0004674">
    <property type="term" value="F:protein serine/threonine kinase activity"/>
    <property type="evidence" value="ECO:0007669"/>
    <property type="project" value="UniProtKB-KW"/>
</dbReference>
<dbReference type="SUPFAM" id="SSF56112">
    <property type="entry name" value="Protein kinase-like (PK-like)"/>
    <property type="match status" value="1"/>
</dbReference>
<keyword evidence="1" id="KW-0723">Serine/threonine-protein kinase</keyword>
<feature type="domain" description="Protein kinase" evidence="9">
    <location>
        <begin position="497"/>
        <end position="757"/>
    </location>
</feature>
<feature type="binding site" evidence="6 7">
    <location>
        <position position="526"/>
    </location>
    <ligand>
        <name>ATP</name>
        <dbReference type="ChEBI" id="CHEBI:30616"/>
    </ligand>
</feature>
<comment type="caution">
    <text evidence="10">The sequence shown here is derived from an EMBL/GenBank/DDBJ whole genome shotgun (WGS) entry which is preliminary data.</text>
</comment>
<gene>
    <name evidence="10" type="ORF">ABB37_09380</name>
</gene>
<feature type="compositionally biased region" description="Basic and acidic residues" evidence="8">
    <location>
        <begin position="324"/>
        <end position="333"/>
    </location>
</feature>
<feature type="compositionally biased region" description="Polar residues" evidence="8">
    <location>
        <begin position="929"/>
        <end position="938"/>
    </location>
</feature>
<feature type="region of interest" description="Disordered" evidence="8">
    <location>
        <begin position="867"/>
        <end position="988"/>
    </location>
</feature>
<sequence length="1187" mass="125182">MLSPSVVEASPTPPSRANSLANAFEALRQAKAMLRGEQSPLASAQNANGASPRPSPSPPQQRCTESLASSLDGARHSYGVPMTSSCSGSSNGATQSRSRSGPSVSLTTSRHSRNCDDTHRAGSMSQDAHPEVASKGEEANEGSSSPEAQPPTPAFRRTESEGTRRREQHVQFDVPPPSADDERPHSVTSATPSLSPSPARPSIPPPTFSAPRVGSAVDVRTVQLLQLLTYEEIQQIHDVLLQQQGDTPLRSDEWRVPSSLGATEPITSVERQTLTDNWMTQHAPSLWGTEPPVQLDVDAQLRYAELFYTQLMQEEGADEGAGSEGHEANRKGEGNTAAVPPSADRVSAADKVQNGPGKSLKASVEGREEDDELTLSPIAKQSVFNSPARPHHLQEGNTEEFAMDMEGERSSYKPMPAAVPPILISPEKQRCRSSALRPQIVLSDSDHQPYCSSPLQHRMSGCRLSPLTSPSVLSIEHPRGLSAGPSRSTTSWSLKDFDVGRRIGCGATGRTYLAREKLSKVVVALKCVQKASVAARYGDADVTRAARLHMSAGRRCPHIVKLYTFFEDAQRVYLTLEYAADGDLARYAAQQPYGRLPEAQVQRFVYQLTCALKYLHGNQVIHCAVAPRHVLIKDQHTTVKLGSCTQATRPRASDSEKEIALSSDERVDYVAPEVLCGRGRSFKSDMWSLGVLTYELLCGYLPFEHVCTTQAKHLICTGVVYYPQWVSATARSFVGSLLCVEEAGRCSAVEALQHPFLSPPQRSAPPSTRTVSPPRTGGTFASTKSCIGSTAGPGPADEEIRGEDAAASPLADESIPVSRGLSVTFAQVGEEESRMHGAKTAESSASPSGAMLTSSFLQLGSGTSHIESITMSSSTPSQCGGHSASGDNDDASVSTSTLSNAPTAATTPTPASDGSSPFAFLGFALPSHSWRSGTQPHGPNNGGGMPSVALTSPHSVSSVITEEAGGRPRRRSSATSVKSAALSSHPSLTRTLSDVSASLLSVTCAPTGAAGPLVGPDGPGSSSKGSSHRRPLNNRAAPTVSSLSSAFLADNEARVPCSVTISSLTAASPNPQSEWGTSPLDVEVSASSSNASSAPGQLTRHESSSLLSAVAGARNAAAKGEQVAPQWPRSLPSLTAVATTNTAVVPPTTDAVKAKKGNVRGIKKRRAGSGLECAMRLDFDTLSDDDG</sequence>
<dbReference type="Gene3D" id="1.10.510.10">
    <property type="entry name" value="Transferase(Phosphotransferase) domain 1"/>
    <property type="match status" value="1"/>
</dbReference>
<evidence type="ECO:0000256" key="4">
    <source>
        <dbReference type="ARBA" id="ARBA00022777"/>
    </source>
</evidence>
<dbReference type="PROSITE" id="PS00107">
    <property type="entry name" value="PROTEIN_KINASE_ATP"/>
    <property type="match status" value="1"/>
</dbReference>
<feature type="region of interest" description="Disordered" evidence="8">
    <location>
        <begin position="33"/>
        <end position="212"/>
    </location>
</feature>
<feature type="compositionally biased region" description="Low complexity" evidence="8">
    <location>
        <begin position="764"/>
        <end position="776"/>
    </location>
</feature>
<feature type="compositionally biased region" description="Polar residues" evidence="8">
    <location>
        <begin position="973"/>
        <end position="988"/>
    </location>
</feature>
<keyword evidence="3 6" id="KW-0547">Nucleotide-binding</keyword>
<evidence type="ECO:0000256" key="7">
    <source>
        <dbReference type="PROSITE-ProRule" id="PRU10141"/>
    </source>
</evidence>
<evidence type="ECO:0000313" key="10">
    <source>
        <dbReference type="EMBL" id="KPA74081.1"/>
    </source>
</evidence>
<feature type="compositionally biased region" description="Low complexity" evidence="8">
    <location>
        <begin position="894"/>
        <end position="917"/>
    </location>
</feature>
<feature type="binding site" evidence="6">
    <location>
        <begin position="577"/>
        <end position="579"/>
    </location>
    <ligand>
        <name>ATP</name>
        <dbReference type="ChEBI" id="CHEBI:30616"/>
    </ligand>
</feature>
<dbReference type="AlphaFoldDB" id="A0A0N0DRF8"/>
<feature type="compositionally biased region" description="Low complexity" evidence="8">
    <location>
        <begin position="1085"/>
        <end position="1094"/>
    </location>
</feature>
<dbReference type="OrthoDB" id="377346at2759"/>
<dbReference type="VEuPathDB" id="TriTrypDB:LpyrH10_31_0340"/>
<feature type="compositionally biased region" description="Low complexity" evidence="8">
    <location>
        <begin position="1015"/>
        <end position="1025"/>
    </location>
</feature>
<dbReference type="PROSITE" id="PS50011">
    <property type="entry name" value="PROTEIN_KINASE_DOM"/>
    <property type="match status" value="1"/>
</dbReference>
<evidence type="ECO:0000256" key="1">
    <source>
        <dbReference type="ARBA" id="ARBA00022527"/>
    </source>
</evidence>
<dbReference type="InterPro" id="IPR017441">
    <property type="entry name" value="Protein_kinase_ATP_BS"/>
</dbReference>
<evidence type="ECO:0000256" key="2">
    <source>
        <dbReference type="ARBA" id="ARBA00022679"/>
    </source>
</evidence>
<dbReference type="EMBL" id="LGTL01000031">
    <property type="protein sequence ID" value="KPA74081.1"/>
    <property type="molecule type" value="Genomic_DNA"/>
</dbReference>
<evidence type="ECO:0000313" key="11">
    <source>
        <dbReference type="Proteomes" id="UP000037923"/>
    </source>
</evidence>
<dbReference type="FunFam" id="3.30.200.20:FF:000042">
    <property type="entry name" value="Aurora kinase A"/>
    <property type="match status" value="1"/>
</dbReference>
<dbReference type="Pfam" id="PF00069">
    <property type="entry name" value="Pkinase"/>
    <property type="match status" value="1"/>
</dbReference>